<dbReference type="InterPro" id="IPR036849">
    <property type="entry name" value="Enolase-like_C_sf"/>
</dbReference>
<dbReference type="Pfam" id="PF13378">
    <property type="entry name" value="MR_MLE_C"/>
    <property type="match status" value="1"/>
</dbReference>
<keyword evidence="2" id="KW-0479">Metal-binding</keyword>
<accession>A0ABT3KP39</accession>
<dbReference type="SFLD" id="SFLDS00001">
    <property type="entry name" value="Enolase"/>
    <property type="match status" value="1"/>
</dbReference>
<dbReference type="Gene3D" id="3.30.390.10">
    <property type="entry name" value="Enolase-like, N-terminal domain"/>
    <property type="match status" value="1"/>
</dbReference>
<dbReference type="Proteomes" id="UP001208935">
    <property type="component" value="Unassembled WGS sequence"/>
</dbReference>
<dbReference type="SMART" id="SM00922">
    <property type="entry name" value="MR_MLE"/>
    <property type="match status" value="1"/>
</dbReference>
<evidence type="ECO:0000256" key="1">
    <source>
        <dbReference type="ARBA" id="ARBA00001946"/>
    </source>
</evidence>
<gene>
    <name evidence="5" type="ORF">D5039_02430</name>
</gene>
<organism evidence="5 6">
    <name type="scientific">Verminephrobacter aporrectodeae subsp. tuberculatae</name>
    <dbReference type="NCBI Taxonomy" id="1110392"/>
    <lineage>
        <taxon>Bacteria</taxon>
        <taxon>Pseudomonadati</taxon>
        <taxon>Pseudomonadota</taxon>
        <taxon>Betaproteobacteria</taxon>
        <taxon>Burkholderiales</taxon>
        <taxon>Comamonadaceae</taxon>
        <taxon>Verminephrobacter</taxon>
    </lineage>
</organism>
<evidence type="ECO:0000256" key="2">
    <source>
        <dbReference type="ARBA" id="ARBA00022723"/>
    </source>
</evidence>
<dbReference type="SUPFAM" id="SSF54826">
    <property type="entry name" value="Enolase N-terminal domain-like"/>
    <property type="match status" value="1"/>
</dbReference>
<dbReference type="Pfam" id="PF02746">
    <property type="entry name" value="MR_MLE_N"/>
    <property type="match status" value="1"/>
</dbReference>
<name>A0ABT3KP39_9BURK</name>
<dbReference type="Gene3D" id="3.20.20.120">
    <property type="entry name" value="Enolase-like C-terminal domain"/>
    <property type="match status" value="1"/>
</dbReference>
<keyword evidence="6" id="KW-1185">Reference proteome</keyword>
<reference evidence="6" key="1">
    <citation type="submission" date="2023-07" db="EMBL/GenBank/DDBJ databases">
        <title>Verminephrobacter genomes.</title>
        <authorList>
            <person name="Lund M.B."/>
        </authorList>
    </citation>
    <scope>NUCLEOTIDE SEQUENCE [LARGE SCALE GENOMIC DNA]</scope>
    <source>
        <strain evidence="6">AtM5-05</strain>
    </source>
</reference>
<dbReference type="EMBL" id="QZCW01000001">
    <property type="protein sequence ID" value="MCW5320073.1"/>
    <property type="molecule type" value="Genomic_DNA"/>
</dbReference>
<dbReference type="InterPro" id="IPR013342">
    <property type="entry name" value="Mandelate_racemase_C"/>
</dbReference>
<comment type="caution">
    <text evidence="5">The sequence shown here is derived from an EMBL/GenBank/DDBJ whole genome shotgun (WGS) entry which is preliminary data.</text>
</comment>
<evidence type="ECO:0000259" key="4">
    <source>
        <dbReference type="SMART" id="SM00922"/>
    </source>
</evidence>
<dbReference type="SUPFAM" id="SSF51604">
    <property type="entry name" value="Enolase C-terminal domain-like"/>
    <property type="match status" value="1"/>
</dbReference>
<dbReference type="PANTHER" id="PTHR13794">
    <property type="entry name" value="ENOLASE SUPERFAMILY, MANDELATE RACEMASE"/>
    <property type="match status" value="1"/>
</dbReference>
<feature type="domain" description="Mandelate racemase/muconate lactonizing enzyme C-terminal" evidence="4">
    <location>
        <begin position="126"/>
        <end position="231"/>
    </location>
</feature>
<dbReference type="InterPro" id="IPR013341">
    <property type="entry name" value="Mandelate_racemase_N_dom"/>
</dbReference>
<dbReference type="InterPro" id="IPR029017">
    <property type="entry name" value="Enolase-like_N"/>
</dbReference>
<evidence type="ECO:0000256" key="3">
    <source>
        <dbReference type="ARBA" id="ARBA00022842"/>
    </source>
</evidence>
<dbReference type="GeneID" id="77322800"/>
<dbReference type="RefSeq" id="WP_010103806.1">
    <property type="nucleotide sequence ID" value="NZ_QZCW01000001.1"/>
</dbReference>
<dbReference type="SFLD" id="SFLDG00179">
    <property type="entry name" value="mandelate_racemase"/>
    <property type="match status" value="1"/>
</dbReference>
<dbReference type="CDD" id="cd03316">
    <property type="entry name" value="MR_like"/>
    <property type="match status" value="1"/>
</dbReference>
<proteinExistence type="predicted"/>
<sequence>MNIHRLETFSNQHVGFVRVTTDTGLQGWGQMSTYNADITAQVFHRQIAPWALGADALNITHLVDSIPEHEHKFPCSYLFRALAGLDTALWDLRGKLEQKSVCELLGGTPRAFAVYASSMKRGEITPQDEAERLARLRDAQGFDAFKFRVGKVCGHDQDEWPGRTEAIVPAVRRALGDGARLLVDGNSAYTPRKAIDVGRMLEDHGVIHFEEPCPYWEHHWTKEVRENLQLDVTGGEQDCDLTLWKYMIDNRVVDVVQPDAFYIGGVTRMLRVARLAEQAGIKVTPHSANRSLVLPVTLHVMGALTNAGDYVEYSIEGADYYPWEQGLFRNSLNVRDGKLQIPAEPGWGMEIREEWLQKSSYAVSEVQP</sequence>
<dbReference type="InterPro" id="IPR018110">
    <property type="entry name" value="Mandel_Rmase/mucon_lact_enz_CS"/>
</dbReference>
<comment type="cofactor">
    <cofactor evidence="1">
        <name>Mg(2+)</name>
        <dbReference type="ChEBI" id="CHEBI:18420"/>
    </cofactor>
</comment>
<evidence type="ECO:0000313" key="5">
    <source>
        <dbReference type="EMBL" id="MCW5320073.1"/>
    </source>
</evidence>
<protein>
    <submittedName>
        <fullName evidence="5">Mandelate racemase/muconate lactonizing enzyme family protein</fullName>
    </submittedName>
</protein>
<dbReference type="PANTHER" id="PTHR13794:SF58">
    <property type="entry name" value="MITOCHONDRIAL ENOLASE SUPERFAMILY MEMBER 1"/>
    <property type="match status" value="1"/>
</dbReference>
<evidence type="ECO:0000313" key="6">
    <source>
        <dbReference type="Proteomes" id="UP001208935"/>
    </source>
</evidence>
<keyword evidence="3" id="KW-0460">Magnesium</keyword>
<dbReference type="InterPro" id="IPR046945">
    <property type="entry name" value="RHMD-like"/>
</dbReference>
<dbReference type="PROSITE" id="PS00908">
    <property type="entry name" value="MR_MLE_1"/>
    <property type="match status" value="1"/>
</dbReference>
<dbReference type="InterPro" id="IPR029065">
    <property type="entry name" value="Enolase_C-like"/>
</dbReference>